<dbReference type="InterPro" id="IPR026579">
    <property type="entry name" value="FtsQ"/>
</dbReference>
<comment type="subcellular location">
    <subcellularLocation>
        <location evidence="9">Cell inner membrane</location>
        <topology evidence="9">Single-pass type II membrane protein</topology>
    </subcellularLocation>
    <subcellularLocation>
        <location evidence="1">Membrane</location>
    </subcellularLocation>
    <text evidence="9">Localizes to the division septum.</text>
</comment>
<dbReference type="PANTHER" id="PTHR35851">
    <property type="entry name" value="CELL DIVISION PROTEIN FTSQ"/>
    <property type="match status" value="1"/>
</dbReference>
<evidence type="ECO:0000256" key="7">
    <source>
        <dbReference type="ARBA" id="ARBA00023136"/>
    </source>
</evidence>
<evidence type="ECO:0000256" key="4">
    <source>
        <dbReference type="ARBA" id="ARBA00022618"/>
    </source>
</evidence>
<comment type="similarity">
    <text evidence="9">Belongs to the FtsQ/DivIB family. FtsQ subfamily.</text>
</comment>
<gene>
    <name evidence="9" type="primary">ftsQ</name>
    <name evidence="12" type="ORF">ACFOD4_15050</name>
</gene>
<dbReference type="InterPro" id="IPR045335">
    <property type="entry name" value="FtsQ_C_sf"/>
</dbReference>
<dbReference type="Gene3D" id="3.40.50.11690">
    <property type="entry name" value="Cell division protein FtsQ/DivIB"/>
    <property type="match status" value="1"/>
</dbReference>
<dbReference type="PROSITE" id="PS51779">
    <property type="entry name" value="POTRA"/>
    <property type="match status" value="1"/>
</dbReference>
<sequence length="302" mass="33379">MARSPTRVQSDERTRLSQDGRGPHLRAQRPNALRLWLRRQKPRLRPVLMGSVFAVLAGGCAVAIAALEPTGRFGWLADGIAGTAGRYGVVVGDIVVRGQQNTPRELIRNAIGTGRGEPLLAFSPTQTRARLESIAWIERAEVQRSLSGDILIVLHERQPFAIWQHNNEFAIIDRYGRVVTAETLDAFGPLPLLVGEGAQKAGGALHDALKSEPEVLKRVQALVYVSQRRWNLRLHNGTDVLLPDGHEDAAIRRLGELQRSGALMDRALVAIDMRMPDRLVVRQQPQPEEEVPVTKRRGSGRG</sequence>
<comment type="caution">
    <text evidence="12">The sequence shown here is derived from an EMBL/GenBank/DDBJ whole genome shotgun (WGS) entry which is preliminary data.</text>
</comment>
<evidence type="ECO:0000313" key="13">
    <source>
        <dbReference type="Proteomes" id="UP001595593"/>
    </source>
</evidence>
<dbReference type="PANTHER" id="PTHR35851:SF1">
    <property type="entry name" value="CELL DIVISION PROTEIN FTSQ"/>
    <property type="match status" value="1"/>
</dbReference>
<protein>
    <recommendedName>
        <fullName evidence="9">Cell division protein FtsQ</fullName>
    </recommendedName>
</protein>
<reference evidence="13" key="1">
    <citation type="journal article" date="2019" name="Int. J. Syst. Evol. Microbiol.">
        <title>The Global Catalogue of Microorganisms (GCM) 10K type strain sequencing project: providing services to taxonomists for standard genome sequencing and annotation.</title>
        <authorList>
            <consortium name="The Broad Institute Genomics Platform"/>
            <consortium name="The Broad Institute Genome Sequencing Center for Infectious Disease"/>
            <person name="Wu L."/>
            <person name="Ma J."/>
        </authorList>
    </citation>
    <scope>NUCLEOTIDE SEQUENCE [LARGE SCALE GENOMIC DNA]</scope>
    <source>
        <strain evidence="13">KCTC 52094</strain>
    </source>
</reference>
<evidence type="ECO:0000259" key="11">
    <source>
        <dbReference type="PROSITE" id="PS51779"/>
    </source>
</evidence>
<feature type="domain" description="POTRA" evidence="11">
    <location>
        <begin position="89"/>
        <end position="157"/>
    </location>
</feature>
<feature type="compositionally biased region" description="Basic and acidic residues" evidence="10">
    <location>
        <begin position="9"/>
        <end position="22"/>
    </location>
</feature>
<keyword evidence="4 9" id="KW-0132">Cell division</keyword>
<evidence type="ECO:0000256" key="6">
    <source>
        <dbReference type="ARBA" id="ARBA00022989"/>
    </source>
</evidence>
<keyword evidence="13" id="KW-1185">Reference proteome</keyword>
<dbReference type="Gene3D" id="3.10.20.310">
    <property type="entry name" value="membrane protein fhac"/>
    <property type="match status" value="1"/>
</dbReference>
<name>A0ABV7G4G7_9PROT</name>
<evidence type="ECO:0000256" key="2">
    <source>
        <dbReference type="ARBA" id="ARBA00022475"/>
    </source>
</evidence>
<dbReference type="InterPro" id="IPR005548">
    <property type="entry name" value="Cell_div_FtsQ/DivIB_C"/>
</dbReference>
<dbReference type="EMBL" id="JBHRTN010000018">
    <property type="protein sequence ID" value="MFC3126381.1"/>
    <property type="molecule type" value="Genomic_DNA"/>
</dbReference>
<dbReference type="Proteomes" id="UP001595593">
    <property type="component" value="Unassembled WGS sequence"/>
</dbReference>
<evidence type="ECO:0000256" key="3">
    <source>
        <dbReference type="ARBA" id="ARBA00022519"/>
    </source>
</evidence>
<keyword evidence="2 9" id="KW-1003">Cell membrane</keyword>
<feature type="region of interest" description="Disordered" evidence="10">
    <location>
        <begin position="1"/>
        <end position="25"/>
    </location>
</feature>
<evidence type="ECO:0000256" key="9">
    <source>
        <dbReference type="HAMAP-Rule" id="MF_00911"/>
    </source>
</evidence>
<dbReference type="InterPro" id="IPR013685">
    <property type="entry name" value="POTRA_FtsQ_type"/>
</dbReference>
<dbReference type="RefSeq" id="WP_379597660.1">
    <property type="nucleotide sequence ID" value="NZ_JBHRTN010000018.1"/>
</dbReference>
<evidence type="ECO:0000256" key="5">
    <source>
        <dbReference type="ARBA" id="ARBA00022692"/>
    </source>
</evidence>
<dbReference type="HAMAP" id="MF_00911">
    <property type="entry name" value="FtsQ_subfam"/>
    <property type="match status" value="1"/>
</dbReference>
<keyword evidence="7 9" id="KW-0472">Membrane</keyword>
<evidence type="ECO:0000256" key="10">
    <source>
        <dbReference type="SAM" id="MobiDB-lite"/>
    </source>
</evidence>
<evidence type="ECO:0000313" key="12">
    <source>
        <dbReference type="EMBL" id="MFC3126381.1"/>
    </source>
</evidence>
<dbReference type="Pfam" id="PF08478">
    <property type="entry name" value="POTRA_1"/>
    <property type="match status" value="1"/>
</dbReference>
<feature type="region of interest" description="Disordered" evidence="10">
    <location>
        <begin position="283"/>
        <end position="302"/>
    </location>
</feature>
<keyword evidence="8 9" id="KW-0131">Cell cycle</keyword>
<keyword evidence="6 9" id="KW-1133">Transmembrane helix</keyword>
<comment type="function">
    <text evidence="9">Essential cell division protein.</text>
</comment>
<organism evidence="12 13">
    <name type="scientific">Teichococcus globiformis</name>
    <dbReference type="NCBI Taxonomy" id="2307229"/>
    <lineage>
        <taxon>Bacteria</taxon>
        <taxon>Pseudomonadati</taxon>
        <taxon>Pseudomonadota</taxon>
        <taxon>Alphaproteobacteria</taxon>
        <taxon>Acetobacterales</taxon>
        <taxon>Roseomonadaceae</taxon>
        <taxon>Roseomonas</taxon>
    </lineage>
</organism>
<proteinExistence type="inferred from homology"/>
<keyword evidence="3 9" id="KW-0997">Cell inner membrane</keyword>
<accession>A0ABV7G4G7</accession>
<dbReference type="Pfam" id="PF03799">
    <property type="entry name" value="FtsQ_DivIB_C"/>
    <property type="match status" value="1"/>
</dbReference>
<dbReference type="GO" id="GO:0051301">
    <property type="term" value="P:cell division"/>
    <property type="evidence" value="ECO:0007669"/>
    <property type="project" value="UniProtKB-KW"/>
</dbReference>
<evidence type="ECO:0000256" key="1">
    <source>
        <dbReference type="ARBA" id="ARBA00004370"/>
    </source>
</evidence>
<evidence type="ECO:0000256" key="8">
    <source>
        <dbReference type="ARBA" id="ARBA00023306"/>
    </source>
</evidence>
<keyword evidence="5 9" id="KW-0812">Transmembrane</keyword>
<dbReference type="InterPro" id="IPR034746">
    <property type="entry name" value="POTRA"/>
</dbReference>
<feature type="transmembrane region" description="Helical" evidence="9">
    <location>
        <begin position="47"/>
        <end position="67"/>
    </location>
</feature>